<gene>
    <name evidence="9" type="ORF">AKJ52_02055</name>
</gene>
<sequence>MEIVRQKLVNWRWIVLGLIAGLVATIIISSTLGAVDISPLTVVKIVLNRVPLIDGLISQSFPARAVNIVISIRLPRIITGVLVGAALGVAGTTVQGIFRNPMAEPYTVGISAGAALGAVTVIFYDLGFFGAYTIPFVSFFFAVGTILLVYNIAKVDGEVPVGILLLSGIAVSLFLQALVSIFMYTAGEELHQMVFWLMGGLWNRNWIHVQMILPPILLGSVVIYTFSRGLDAMLLGEESAQHLGIRVERLKKILLIIAAMVTASAVAVSGIIGFVGLIIPHIMRILVGSDHRILFPTAALGGGIFLAWADTLARTIPVAGQLPVGIITSLAGAPFFVYLLRRKKYSY</sequence>
<evidence type="ECO:0000256" key="6">
    <source>
        <dbReference type="ARBA" id="ARBA00022989"/>
    </source>
</evidence>
<name>A0A133VJH4_9EURY</name>
<evidence type="ECO:0000256" key="1">
    <source>
        <dbReference type="ARBA" id="ARBA00004651"/>
    </source>
</evidence>
<dbReference type="FunFam" id="1.10.3470.10:FF:000001">
    <property type="entry name" value="Vitamin B12 ABC transporter permease BtuC"/>
    <property type="match status" value="1"/>
</dbReference>
<proteinExistence type="inferred from homology"/>
<dbReference type="SUPFAM" id="SSF81345">
    <property type="entry name" value="ABC transporter involved in vitamin B12 uptake, BtuC"/>
    <property type="match status" value="1"/>
</dbReference>
<comment type="caution">
    <text evidence="9">The sequence shown here is derived from an EMBL/GenBank/DDBJ whole genome shotgun (WGS) entry which is preliminary data.</text>
</comment>
<evidence type="ECO:0000256" key="8">
    <source>
        <dbReference type="SAM" id="Phobius"/>
    </source>
</evidence>
<dbReference type="InterPro" id="IPR037294">
    <property type="entry name" value="ABC_BtuC-like"/>
</dbReference>
<dbReference type="CDD" id="cd06550">
    <property type="entry name" value="TM_ABC_iron-siderophores_like"/>
    <property type="match status" value="1"/>
</dbReference>
<dbReference type="Pfam" id="PF01032">
    <property type="entry name" value="FecCD"/>
    <property type="match status" value="1"/>
</dbReference>
<dbReference type="Proteomes" id="UP000070404">
    <property type="component" value="Unassembled WGS sequence"/>
</dbReference>
<evidence type="ECO:0000256" key="5">
    <source>
        <dbReference type="ARBA" id="ARBA00022692"/>
    </source>
</evidence>
<keyword evidence="4" id="KW-1003">Cell membrane</keyword>
<keyword evidence="6 8" id="KW-1133">Transmembrane helix</keyword>
<evidence type="ECO:0000256" key="4">
    <source>
        <dbReference type="ARBA" id="ARBA00022475"/>
    </source>
</evidence>
<feature type="transmembrane region" description="Helical" evidence="8">
    <location>
        <begin position="105"/>
        <end position="124"/>
    </location>
</feature>
<keyword evidence="7 8" id="KW-0472">Membrane</keyword>
<organism evidence="9 10">
    <name type="scientific">candidate division MSBL1 archaeon SCGC-AAA382C18</name>
    <dbReference type="NCBI Taxonomy" id="1698281"/>
    <lineage>
        <taxon>Archaea</taxon>
        <taxon>Methanobacteriati</taxon>
        <taxon>Methanobacteriota</taxon>
        <taxon>candidate division MSBL1</taxon>
    </lineage>
</organism>
<feature type="transmembrane region" description="Helical" evidence="8">
    <location>
        <begin position="206"/>
        <end position="226"/>
    </location>
</feature>
<dbReference type="EMBL" id="LHYF01000034">
    <property type="protein sequence ID" value="KXB06564.1"/>
    <property type="molecule type" value="Genomic_DNA"/>
</dbReference>
<dbReference type="AlphaFoldDB" id="A0A133VJH4"/>
<evidence type="ECO:0000313" key="10">
    <source>
        <dbReference type="Proteomes" id="UP000070404"/>
    </source>
</evidence>
<feature type="transmembrane region" description="Helical" evidence="8">
    <location>
        <begin position="77"/>
        <end position="98"/>
    </location>
</feature>
<dbReference type="PANTHER" id="PTHR30472:SF25">
    <property type="entry name" value="ABC TRANSPORTER PERMEASE PROTEIN MJ0876-RELATED"/>
    <property type="match status" value="1"/>
</dbReference>
<comment type="subcellular location">
    <subcellularLocation>
        <location evidence="1">Cell membrane</location>
        <topology evidence="1">Multi-pass membrane protein</topology>
    </subcellularLocation>
</comment>
<keyword evidence="5 8" id="KW-0812">Transmembrane</keyword>
<dbReference type="Gene3D" id="1.10.3470.10">
    <property type="entry name" value="ABC transporter involved in vitamin B12 uptake, BtuC"/>
    <property type="match status" value="1"/>
</dbReference>
<evidence type="ECO:0000256" key="7">
    <source>
        <dbReference type="ARBA" id="ARBA00023136"/>
    </source>
</evidence>
<feature type="transmembrane region" description="Helical" evidence="8">
    <location>
        <begin position="253"/>
        <end position="279"/>
    </location>
</feature>
<accession>A0A133VJH4</accession>
<comment type="similarity">
    <text evidence="2">Belongs to the binding-protein-dependent transport system permease family. FecCD subfamily.</text>
</comment>
<protein>
    <recommendedName>
        <fullName evidence="11">Iron ABC transporter</fullName>
    </recommendedName>
</protein>
<feature type="transmembrane region" description="Helical" evidence="8">
    <location>
        <begin position="321"/>
        <end position="340"/>
    </location>
</feature>
<dbReference type="PANTHER" id="PTHR30472">
    <property type="entry name" value="FERRIC ENTEROBACTIN TRANSPORT SYSTEM PERMEASE PROTEIN"/>
    <property type="match status" value="1"/>
</dbReference>
<evidence type="ECO:0000256" key="3">
    <source>
        <dbReference type="ARBA" id="ARBA00022448"/>
    </source>
</evidence>
<reference evidence="9 10" key="1">
    <citation type="journal article" date="2016" name="Sci. Rep.">
        <title>Metabolic traits of an uncultured archaeal lineage -MSBL1- from brine pools of the Red Sea.</title>
        <authorList>
            <person name="Mwirichia R."/>
            <person name="Alam I."/>
            <person name="Rashid M."/>
            <person name="Vinu M."/>
            <person name="Ba-Alawi W."/>
            <person name="Anthony Kamau A."/>
            <person name="Kamanda Ngugi D."/>
            <person name="Goker M."/>
            <person name="Klenk H.P."/>
            <person name="Bajic V."/>
            <person name="Stingl U."/>
        </authorList>
    </citation>
    <scope>NUCLEOTIDE SEQUENCE [LARGE SCALE GENOMIC DNA]</scope>
    <source>
        <strain evidence="9">SCGC-AAA382C18</strain>
    </source>
</reference>
<feature type="transmembrane region" description="Helical" evidence="8">
    <location>
        <begin position="130"/>
        <end position="150"/>
    </location>
</feature>
<keyword evidence="10" id="KW-1185">Reference proteome</keyword>
<evidence type="ECO:0000313" key="9">
    <source>
        <dbReference type="EMBL" id="KXB06564.1"/>
    </source>
</evidence>
<keyword evidence="3" id="KW-0813">Transport</keyword>
<dbReference type="InterPro" id="IPR000522">
    <property type="entry name" value="ABC_transptr_permease_BtuC"/>
</dbReference>
<evidence type="ECO:0008006" key="11">
    <source>
        <dbReference type="Google" id="ProtNLM"/>
    </source>
</evidence>
<evidence type="ECO:0000256" key="2">
    <source>
        <dbReference type="ARBA" id="ARBA00007935"/>
    </source>
</evidence>
<feature type="transmembrane region" description="Helical" evidence="8">
    <location>
        <begin position="12"/>
        <end position="35"/>
    </location>
</feature>
<dbReference type="GO" id="GO:0005886">
    <property type="term" value="C:plasma membrane"/>
    <property type="evidence" value="ECO:0007669"/>
    <property type="project" value="UniProtKB-SubCell"/>
</dbReference>
<feature type="transmembrane region" description="Helical" evidence="8">
    <location>
        <begin position="162"/>
        <end position="186"/>
    </location>
</feature>
<dbReference type="GO" id="GO:0022857">
    <property type="term" value="F:transmembrane transporter activity"/>
    <property type="evidence" value="ECO:0007669"/>
    <property type="project" value="InterPro"/>
</dbReference>
<dbReference type="GO" id="GO:0033214">
    <property type="term" value="P:siderophore-iron import into cell"/>
    <property type="evidence" value="ECO:0007669"/>
    <property type="project" value="TreeGrafter"/>
</dbReference>